<organism evidence="2 3">
    <name type="scientific">Anas zonorhyncha</name>
    <name type="common">Eastern spot-billed duck</name>
    <dbReference type="NCBI Taxonomy" id="75864"/>
    <lineage>
        <taxon>Eukaryota</taxon>
        <taxon>Metazoa</taxon>
        <taxon>Chordata</taxon>
        <taxon>Craniata</taxon>
        <taxon>Vertebrata</taxon>
        <taxon>Euteleostomi</taxon>
        <taxon>Archelosauria</taxon>
        <taxon>Archosauria</taxon>
        <taxon>Dinosauria</taxon>
        <taxon>Saurischia</taxon>
        <taxon>Theropoda</taxon>
        <taxon>Coelurosauria</taxon>
        <taxon>Aves</taxon>
        <taxon>Neognathae</taxon>
        <taxon>Galloanserae</taxon>
        <taxon>Anseriformes</taxon>
        <taxon>Anatidae</taxon>
        <taxon>Anatinae</taxon>
        <taxon>Anas</taxon>
    </lineage>
</organism>
<proteinExistence type="predicted"/>
<reference evidence="2" key="2">
    <citation type="submission" date="2025-09" db="UniProtKB">
        <authorList>
            <consortium name="Ensembl"/>
        </authorList>
    </citation>
    <scope>IDENTIFICATION</scope>
</reference>
<feature type="region of interest" description="Disordered" evidence="1">
    <location>
        <begin position="36"/>
        <end position="66"/>
    </location>
</feature>
<dbReference type="AlphaFoldDB" id="A0A8B9UB44"/>
<dbReference type="Ensembl" id="ENSAZOT00000007380.1">
    <property type="protein sequence ID" value="ENSAZOP00000006915.1"/>
    <property type="gene ID" value="ENSAZOG00000004424.1"/>
</dbReference>
<sequence>ATAITTCGETPACHTVARGGSLGWWHLHRDAGLVGMVTSPRGMGPPSTPKTLPNREHPKSQGPPWVQPHLNVLAGDILHHGWEEVRGIFAPGNHLGNEGAA</sequence>
<protein>
    <submittedName>
        <fullName evidence="2">Uncharacterized protein</fullName>
    </submittedName>
</protein>
<accession>A0A8B9UB44</accession>
<reference evidence="2" key="1">
    <citation type="submission" date="2025-08" db="UniProtKB">
        <authorList>
            <consortium name="Ensembl"/>
        </authorList>
    </citation>
    <scope>IDENTIFICATION</scope>
</reference>
<keyword evidence="3" id="KW-1185">Reference proteome</keyword>
<name>A0A8B9UB44_9AVES</name>
<evidence type="ECO:0000313" key="2">
    <source>
        <dbReference type="Ensembl" id="ENSAZOP00000006915.1"/>
    </source>
</evidence>
<evidence type="ECO:0000256" key="1">
    <source>
        <dbReference type="SAM" id="MobiDB-lite"/>
    </source>
</evidence>
<evidence type="ECO:0000313" key="3">
    <source>
        <dbReference type="Proteomes" id="UP000694549"/>
    </source>
</evidence>
<dbReference type="Proteomes" id="UP000694549">
    <property type="component" value="Unplaced"/>
</dbReference>